<comment type="caution">
    <text evidence="1">The sequence shown here is derived from an EMBL/GenBank/DDBJ whole genome shotgun (WGS) entry which is preliminary data.</text>
</comment>
<accession>A0ACB9YH41</accession>
<proteinExistence type="predicted"/>
<reference evidence="1 2" key="1">
    <citation type="journal article" date="2022" name="New Phytol.">
        <title>Ecological generalism drives hyperdiversity of secondary metabolite gene clusters in xylarialean endophytes.</title>
        <authorList>
            <person name="Franco M.E.E."/>
            <person name="Wisecaver J.H."/>
            <person name="Arnold A.E."/>
            <person name="Ju Y.M."/>
            <person name="Slot J.C."/>
            <person name="Ahrendt S."/>
            <person name="Moore L.P."/>
            <person name="Eastman K.E."/>
            <person name="Scott K."/>
            <person name="Konkel Z."/>
            <person name="Mondo S.J."/>
            <person name="Kuo A."/>
            <person name="Hayes R.D."/>
            <person name="Haridas S."/>
            <person name="Andreopoulos B."/>
            <person name="Riley R."/>
            <person name="LaButti K."/>
            <person name="Pangilinan J."/>
            <person name="Lipzen A."/>
            <person name="Amirebrahimi M."/>
            <person name="Yan J."/>
            <person name="Adam C."/>
            <person name="Keymanesh K."/>
            <person name="Ng V."/>
            <person name="Louie K."/>
            <person name="Northen T."/>
            <person name="Drula E."/>
            <person name="Henrissat B."/>
            <person name="Hsieh H.M."/>
            <person name="Youens-Clark K."/>
            <person name="Lutzoni F."/>
            <person name="Miadlikowska J."/>
            <person name="Eastwood D.C."/>
            <person name="Hamelin R.C."/>
            <person name="Grigoriev I.V."/>
            <person name="U'Ren J.M."/>
        </authorList>
    </citation>
    <scope>NUCLEOTIDE SEQUENCE [LARGE SCALE GENOMIC DNA]</scope>
    <source>
        <strain evidence="1 2">CBS 119005</strain>
    </source>
</reference>
<dbReference type="Proteomes" id="UP001497700">
    <property type="component" value="Unassembled WGS sequence"/>
</dbReference>
<keyword evidence="2" id="KW-1185">Reference proteome</keyword>
<protein>
    <submittedName>
        <fullName evidence="1">Uncharacterized protein</fullName>
    </submittedName>
</protein>
<organism evidence="1 2">
    <name type="scientific">Hypoxylon rubiginosum</name>
    <dbReference type="NCBI Taxonomy" id="110542"/>
    <lineage>
        <taxon>Eukaryota</taxon>
        <taxon>Fungi</taxon>
        <taxon>Dikarya</taxon>
        <taxon>Ascomycota</taxon>
        <taxon>Pezizomycotina</taxon>
        <taxon>Sordariomycetes</taxon>
        <taxon>Xylariomycetidae</taxon>
        <taxon>Xylariales</taxon>
        <taxon>Hypoxylaceae</taxon>
        <taxon>Hypoxylon</taxon>
    </lineage>
</organism>
<name>A0ACB9YH41_9PEZI</name>
<sequence>MNLPTSSRARGLLLHHNNQRTFFHCQWSINSAKLTYGVSVDLYDLDQDNAGTRCIALEGSPTVFEFVLDALDSLMEGDPDAVVAVKLLVPTVDMYVSRSDAIETRMIGCILVEQARSFVEPLQHIKAATHSLQADNLVTLFTRSIGDSKWTDLREAFVPTDITSDQGLLARIVQAVRGYGKPFDGIMTVSDARLPAVARAAAQLGYATNPAYAYDIAGDKYLTRKLEPSASESFHFADVGQPCTGSGSEGVSRVDNNDMLVEAVARACSLRDSSVFASTGCVVEPYISGPEFDANLVLLNGDILFFEIADDYTSRGDSKSTELASNSDFLETQIMAQTGLPAHEQAMIRDHIHASITRQAFRSGAYHCQGRVRDSTIEFRLNSSTGHFDLVPKATKGVGKPSVYLMENNTRPPGYMVSRLTTITYGVDYYALQMLFALGAEEEDRFRGLAVPFRDGAQYCSMVQYIPPKYSGVLLTGDPGKEMAVRCPDLVSRDNVALTWSPKRKGDRIHLL</sequence>
<evidence type="ECO:0000313" key="1">
    <source>
        <dbReference type="EMBL" id="KAI4858713.1"/>
    </source>
</evidence>
<dbReference type="EMBL" id="MU393697">
    <property type="protein sequence ID" value="KAI4858713.1"/>
    <property type="molecule type" value="Genomic_DNA"/>
</dbReference>
<gene>
    <name evidence="1" type="ORF">F4820DRAFT_467960</name>
</gene>
<evidence type="ECO:0000313" key="2">
    <source>
        <dbReference type="Proteomes" id="UP001497700"/>
    </source>
</evidence>